<dbReference type="Proteomes" id="UP001379533">
    <property type="component" value="Chromosome"/>
</dbReference>
<evidence type="ECO:0000256" key="1">
    <source>
        <dbReference type="SAM" id="SignalP"/>
    </source>
</evidence>
<dbReference type="RefSeq" id="WP_394847239.1">
    <property type="nucleotide sequence ID" value="NZ_CP089982.1"/>
</dbReference>
<feature type="signal peptide" evidence="1">
    <location>
        <begin position="1"/>
        <end position="23"/>
    </location>
</feature>
<accession>A0ABZ2KEZ2</accession>
<sequence length="124" mass="13442">MGSHRHYLVAFACVAFFAIQAAAADPTPDPKAKTFPLQAWMKANTAAAMAAKDPFALANALDELATFAPKEYSHWASIAKDGAAAARANRIDAVKAACRGCHTQYRARYKLEMRDRPVPPPPEN</sequence>
<keyword evidence="1" id="KW-0732">Signal</keyword>
<protein>
    <recommendedName>
        <fullName evidence="4">Cytochrome c</fullName>
    </recommendedName>
</protein>
<dbReference type="InterPro" id="IPR002321">
    <property type="entry name" value="Cyt_c_II"/>
</dbReference>
<evidence type="ECO:0000313" key="3">
    <source>
        <dbReference type="Proteomes" id="UP001379533"/>
    </source>
</evidence>
<evidence type="ECO:0008006" key="4">
    <source>
        <dbReference type="Google" id="ProtNLM"/>
    </source>
</evidence>
<gene>
    <name evidence="2" type="ORF">LZC95_07195</name>
</gene>
<keyword evidence="3" id="KW-1185">Reference proteome</keyword>
<name>A0ABZ2KEZ2_9BACT</name>
<dbReference type="PROSITE" id="PS51009">
    <property type="entry name" value="CYTCII"/>
    <property type="match status" value="1"/>
</dbReference>
<proteinExistence type="predicted"/>
<feature type="chain" id="PRO_5046763790" description="Cytochrome c" evidence="1">
    <location>
        <begin position="24"/>
        <end position="124"/>
    </location>
</feature>
<reference evidence="2 3" key="1">
    <citation type="submission" date="2021-12" db="EMBL/GenBank/DDBJ databases">
        <title>Discovery of the Pendulisporaceae a myxobacterial family with distinct sporulation behavior and unique specialized metabolism.</title>
        <authorList>
            <person name="Garcia R."/>
            <person name="Popoff A."/>
            <person name="Bader C.D."/>
            <person name="Loehr J."/>
            <person name="Walesch S."/>
            <person name="Walt C."/>
            <person name="Boldt J."/>
            <person name="Bunk B."/>
            <person name="Haeckl F.J.F.P.J."/>
            <person name="Gunesch A.P."/>
            <person name="Birkelbach J."/>
            <person name="Nuebel U."/>
            <person name="Pietschmann T."/>
            <person name="Bach T."/>
            <person name="Mueller R."/>
        </authorList>
    </citation>
    <scope>NUCLEOTIDE SEQUENCE [LARGE SCALE GENOMIC DNA]</scope>
    <source>
        <strain evidence="2 3">MSr12523</strain>
    </source>
</reference>
<organism evidence="2 3">
    <name type="scientific">Pendulispora brunnea</name>
    <dbReference type="NCBI Taxonomy" id="2905690"/>
    <lineage>
        <taxon>Bacteria</taxon>
        <taxon>Pseudomonadati</taxon>
        <taxon>Myxococcota</taxon>
        <taxon>Myxococcia</taxon>
        <taxon>Myxococcales</taxon>
        <taxon>Sorangiineae</taxon>
        <taxon>Pendulisporaceae</taxon>
        <taxon>Pendulispora</taxon>
    </lineage>
</organism>
<evidence type="ECO:0000313" key="2">
    <source>
        <dbReference type="EMBL" id="WXA96619.1"/>
    </source>
</evidence>
<dbReference type="EMBL" id="CP089982">
    <property type="protein sequence ID" value="WXA96619.1"/>
    <property type="molecule type" value="Genomic_DNA"/>
</dbReference>